<evidence type="ECO:0000256" key="5">
    <source>
        <dbReference type="ARBA" id="ARBA00022729"/>
    </source>
</evidence>
<dbReference type="Pfam" id="PF13855">
    <property type="entry name" value="LRR_8"/>
    <property type="match status" value="4"/>
</dbReference>
<feature type="repeat" description="TSP type-3" evidence="14">
    <location>
        <begin position="2394"/>
        <end position="2429"/>
    </location>
</feature>
<dbReference type="SUPFAM" id="SSF57184">
    <property type="entry name" value="Growth factor receptor domain"/>
    <property type="match status" value="1"/>
</dbReference>
<dbReference type="InterPro" id="IPR008859">
    <property type="entry name" value="Thrombospondin_C"/>
</dbReference>
<dbReference type="OrthoDB" id="6090124at2759"/>
<dbReference type="Pfam" id="PF07699">
    <property type="entry name" value="Ephrin_rec_like"/>
    <property type="match status" value="1"/>
</dbReference>
<dbReference type="GO" id="GO:0005886">
    <property type="term" value="C:plasma membrane"/>
    <property type="evidence" value="ECO:0007669"/>
    <property type="project" value="InterPro"/>
</dbReference>
<dbReference type="InterPro" id="IPR013320">
    <property type="entry name" value="ConA-like_dom_sf"/>
</dbReference>
<keyword evidence="7 12" id="KW-0106">Calcium</keyword>
<dbReference type="CDD" id="cd00054">
    <property type="entry name" value="EGF_CA"/>
    <property type="match status" value="2"/>
</dbReference>
<dbReference type="InterPro" id="IPR001611">
    <property type="entry name" value="Leu-rich_rpt"/>
</dbReference>
<dbReference type="FunFam" id="4.10.1080.10:FF:000001">
    <property type="entry name" value="Thrombospondin 3"/>
    <property type="match status" value="1"/>
</dbReference>
<dbReference type="SMART" id="SM00181">
    <property type="entry name" value="EGF"/>
    <property type="match status" value="5"/>
</dbReference>
<keyword evidence="11" id="KW-0325">Glycoprotein</keyword>
<feature type="domain" description="EGF-like" evidence="18">
    <location>
        <begin position="2159"/>
        <end position="2200"/>
    </location>
</feature>
<evidence type="ECO:0000256" key="8">
    <source>
        <dbReference type="ARBA" id="ARBA00022889"/>
    </source>
</evidence>
<dbReference type="SMART" id="SM00112">
    <property type="entry name" value="CA"/>
    <property type="match status" value="1"/>
</dbReference>
<dbReference type="PROSITE" id="PS51236">
    <property type="entry name" value="TSP_CTER"/>
    <property type="match status" value="1"/>
</dbReference>
<dbReference type="SUPFAM" id="SSF57196">
    <property type="entry name" value="EGF/Laminin"/>
    <property type="match status" value="2"/>
</dbReference>
<dbReference type="SMART" id="SM00369">
    <property type="entry name" value="LRR_TYP"/>
    <property type="match status" value="22"/>
</dbReference>
<dbReference type="Gene3D" id="2.10.25.10">
    <property type="entry name" value="Laminin"/>
    <property type="match status" value="4"/>
</dbReference>
<feature type="compositionally biased region" description="Acidic residues" evidence="15">
    <location>
        <begin position="2293"/>
        <end position="2312"/>
    </location>
</feature>
<dbReference type="Gene3D" id="2.10.50.10">
    <property type="entry name" value="Tumor Necrosis Factor Receptor, subunit A, domain 2"/>
    <property type="match status" value="1"/>
</dbReference>
<feature type="domain" description="TSP C-terminal" evidence="20">
    <location>
        <begin position="2469"/>
        <end position="2681"/>
    </location>
</feature>
<feature type="domain" description="F5/8 type C" evidence="17">
    <location>
        <begin position="1691"/>
        <end position="1846"/>
    </location>
</feature>
<dbReference type="SUPFAM" id="SSF49899">
    <property type="entry name" value="Concanavalin A-like lectins/glucanases"/>
    <property type="match status" value="2"/>
</dbReference>
<dbReference type="CDD" id="cd11304">
    <property type="entry name" value="Cadherin_repeat"/>
    <property type="match status" value="2"/>
</dbReference>
<evidence type="ECO:0000259" key="18">
    <source>
        <dbReference type="PROSITE" id="PS50026"/>
    </source>
</evidence>
<keyword evidence="4" id="KW-0433">Leucine-rich repeat</keyword>
<dbReference type="PROSITE" id="PS51450">
    <property type="entry name" value="LRR"/>
    <property type="match status" value="4"/>
</dbReference>
<evidence type="ECO:0000313" key="22">
    <source>
        <dbReference type="Proteomes" id="UP000683360"/>
    </source>
</evidence>
<keyword evidence="8" id="KW-0130">Cell adhesion</keyword>
<comment type="subcellular location">
    <subcellularLocation>
        <location evidence="1">Membrane</location>
    </subcellularLocation>
</comment>
<dbReference type="EMBL" id="CAJPWZ010000115">
    <property type="protein sequence ID" value="CAG2186075.1"/>
    <property type="molecule type" value="Genomic_DNA"/>
</dbReference>
<dbReference type="GO" id="GO:0007156">
    <property type="term" value="P:homophilic cell adhesion via plasma membrane adhesion molecules"/>
    <property type="evidence" value="ECO:0007669"/>
    <property type="project" value="InterPro"/>
</dbReference>
<dbReference type="InterPro" id="IPR049883">
    <property type="entry name" value="NOTCH1_EGF-like"/>
</dbReference>
<feature type="repeat" description="TSP type-3" evidence="14">
    <location>
        <begin position="2293"/>
        <end position="2328"/>
    </location>
</feature>
<dbReference type="FunFam" id="2.60.120.260:FF:000016">
    <property type="entry name" value="Contactin-associated protein-like 4 isoform 1"/>
    <property type="match status" value="1"/>
</dbReference>
<feature type="domain" description="EGF-like" evidence="18">
    <location>
        <begin position="2051"/>
        <end position="2088"/>
    </location>
</feature>
<dbReference type="InterPro" id="IPR018097">
    <property type="entry name" value="EGF_Ca-bd_CS"/>
</dbReference>
<dbReference type="PROSITE" id="PS50022">
    <property type="entry name" value="FA58C_3"/>
    <property type="match status" value="1"/>
</dbReference>
<dbReference type="PRINTS" id="PR00019">
    <property type="entry name" value="LEURICHRPT"/>
</dbReference>
<dbReference type="InterPro" id="IPR001881">
    <property type="entry name" value="EGF-like_Ca-bd_dom"/>
</dbReference>
<dbReference type="Gene3D" id="2.60.120.200">
    <property type="match status" value="2"/>
</dbReference>
<evidence type="ECO:0000256" key="13">
    <source>
        <dbReference type="PROSITE-ProRule" id="PRU00076"/>
    </source>
</evidence>
<accession>A0A8S3PTP7</accession>
<dbReference type="InterPro" id="IPR009030">
    <property type="entry name" value="Growth_fac_rcpt_cys_sf"/>
</dbReference>
<dbReference type="InterPro" id="IPR003591">
    <property type="entry name" value="Leu-rich_rpt_typical-subtyp"/>
</dbReference>
<evidence type="ECO:0000256" key="9">
    <source>
        <dbReference type="ARBA" id="ARBA00023136"/>
    </source>
</evidence>
<feature type="chain" id="PRO_5035778385" evidence="16">
    <location>
        <begin position="19"/>
        <end position="2906"/>
    </location>
</feature>
<dbReference type="SUPFAM" id="SSF52058">
    <property type="entry name" value="L domain-like"/>
    <property type="match status" value="3"/>
</dbReference>
<evidence type="ECO:0000256" key="16">
    <source>
        <dbReference type="SAM" id="SignalP"/>
    </source>
</evidence>
<protein>
    <submittedName>
        <fullName evidence="21">THBS2S</fullName>
    </submittedName>
</protein>
<dbReference type="InterPro" id="IPR032675">
    <property type="entry name" value="LRR_dom_sf"/>
</dbReference>
<organism evidence="21 22">
    <name type="scientific">Mytilus edulis</name>
    <name type="common">Blue mussel</name>
    <dbReference type="NCBI Taxonomy" id="6550"/>
    <lineage>
        <taxon>Eukaryota</taxon>
        <taxon>Metazoa</taxon>
        <taxon>Spiralia</taxon>
        <taxon>Lophotrochozoa</taxon>
        <taxon>Mollusca</taxon>
        <taxon>Bivalvia</taxon>
        <taxon>Autobranchia</taxon>
        <taxon>Pteriomorphia</taxon>
        <taxon>Mytilida</taxon>
        <taxon>Mytiloidea</taxon>
        <taxon>Mytilidae</taxon>
        <taxon>Mytilinae</taxon>
        <taxon>Mytilus</taxon>
    </lineage>
</organism>
<dbReference type="Pfam" id="PF12947">
    <property type="entry name" value="EGF_3"/>
    <property type="match status" value="1"/>
</dbReference>
<dbReference type="CDD" id="cd00057">
    <property type="entry name" value="FA58C"/>
    <property type="match status" value="1"/>
</dbReference>
<dbReference type="InterPro" id="IPR028974">
    <property type="entry name" value="TSP_type-3_rpt"/>
</dbReference>
<dbReference type="Pfam" id="PF00754">
    <property type="entry name" value="F5_F8_type_C"/>
    <property type="match status" value="1"/>
</dbReference>
<feature type="compositionally biased region" description="Low complexity" evidence="15">
    <location>
        <begin position="2283"/>
        <end position="2292"/>
    </location>
</feature>
<dbReference type="Gene3D" id="3.80.10.10">
    <property type="entry name" value="Ribonuclease Inhibitor"/>
    <property type="match status" value="8"/>
</dbReference>
<dbReference type="InterPro" id="IPR002126">
    <property type="entry name" value="Cadherin-like_dom"/>
</dbReference>
<dbReference type="PANTHER" id="PTHR10199:SF110">
    <property type="entry name" value="TSP C-TERMINAL DOMAIN-CONTAINING PROTEIN"/>
    <property type="match status" value="1"/>
</dbReference>
<comment type="caution">
    <text evidence="21">The sequence shown here is derived from an EMBL/GenBank/DDBJ whole genome shotgun (WGS) entry which is preliminary data.</text>
</comment>
<dbReference type="InterPro" id="IPR015919">
    <property type="entry name" value="Cadherin-like_sf"/>
</dbReference>
<dbReference type="SUPFAM" id="SSF49785">
    <property type="entry name" value="Galactose-binding domain-like"/>
    <property type="match status" value="1"/>
</dbReference>
<evidence type="ECO:0000256" key="15">
    <source>
        <dbReference type="SAM" id="MobiDB-lite"/>
    </source>
</evidence>
<evidence type="ECO:0000256" key="11">
    <source>
        <dbReference type="ARBA" id="ARBA00023180"/>
    </source>
</evidence>
<evidence type="ECO:0000256" key="7">
    <source>
        <dbReference type="ARBA" id="ARBA00022837"/>
    </source>
</evidence>
<dbReference type="InterPro" id="IPR000421">
    <property type="entry name" value="FA58C"/>
</dbReference>
<dbReference type="SMART" id="SM00365">
    <property type="entry name" value="LRR_SD22"/>
    <property type="match status" value="9"/>
</dbReference>
<keyword evidence="5 16" id="KW-0732">Signal</keyword>
<feature type="domain" description="EGF-like" evidence="18">
    <location>
        <begin position="2116"/>
        <end position="2158"/>
    </location>
</feature>
<sequence>MMYYIIWILSASLWTVYSQLQVNNIWSAHTYWNDRYSLGYTATETDYGMWSYQPTTKSNGYMDVTTGAQSCSGCGCTELRDNGILKSCSGSVTIAHYSFPNISSETFAVSTSAIDIRHCGAFAIVGQTFVNLTALTKLTIENSGITTMPDLGNTQITELNLMFNSIEIKTNFKGSLPASITHVALTGNKIYWIPNGFLNGPNLRSVSLGGNSFINFPVLGFDSMPSLVYFGIENNQLRRLSVQHMNNFKDSPQLHLNLSYNVLDYIQPYAFSGIPNIKVLEIHQNSLASIAKGVFENLTTLIHLDLHANNLETLNKEAMKDLEYLEELRLHSQKTPMTTLIFNSMINVGKSLKYLFISSNALTHIPHQVFMENSYDNIVQLHLDNNAITNVTELDANGYGATLQSTYNKKKVHLDPFSTMSNLNILYLHGNAITHITSTDYCRLTSLTELYLTDNELTEDNMDVDSFTCVITLVRLHLGTNKLQYVPAALTNSTRLPSINTLYVSNNKLTFIEAGTFSDLSTMRVLYLHSNKIISIEDNAFPDMIRLIALQSNDFRFIHENQFSNLSNMYRLNLANNDIDYLPDNVFSGCTSLTQLVLNGNKIKQIKKMHLENCPLSTQLYLQNNELGWIEDGALDHITSISYLYLHNNRLYSLPMGGDFNDMTVTYFYLYNNRISAILNGTFKNFVVSLTSLDLSNNRIATIEGNAFTDVTVSYVYSSLKLTNNKIKDIQPYAFNNVNAPSIQFDGDTMGVIPSYAFNDITASTLNLYNIGITGIEENAFNNFNVGLLYLYGNSISSLDGSIFAGTSSVTYLYLNKNNIAYIKANVFDSVTVTYLYLNENSLSIYPIALSQITPKEIYLEDNEITGIPDGSLAGQTNLQIFSMYNNKLTEITATTFTSATNLKTLLLQNNEIQYIEEGSFNGLDKLETLDLSSNQLSYFPAISMETLTSLNLGGNMIETLGGFPVNNSIVVNLTGNSLGCECSTAYSLYYVKDTVTGGTCASPSALAGVTFEAGLVNSTSFKYFDTLNDTKKFQCSAENIVGTAVSSTEMKIQWNRPSSLYAVFDTNDTTEAVGANVATWNYIVTCTSTTAATLTKTETVTVTIPSTSHSASVTFKDTDGLLPLNSYDCVIQLEVNGYTSAKSIPETVYIRQTQSNTSVANSLPVSVYDFTISNDDFGTAASMTPSNPYHVISPTGSWPAISTDPTSDTFSDWFRDTTANIKLDREIVLTVDSSSGSDVHNYYSDSYFLADDSGYGAEGQTDCGGILHNFFYTSAIRTGLKFAGSEKITVGGGEELWVFLNKVLVIEIIANRASASVACQTVDLSAAAATGGGTLTLEEGTIVGGVCTGLTPLASTVSLDLEVDDSYLFEIFHVERAGCSSQLLLHFDSVYLTNHVGDTEPMHYKYTAAENLHVNGLVGEFTLWDIFTSGPPYTIELYKGNEARHFAFKDDTTTNQNAATTVAPPTYDYVTVTGTSLQYIACTSNTQTPEPNNAAMETFTITTTQALLTLATELNFEVAESYNLVFRVIDTNAVQTGSLVVKVKITDINDNCPVMNITSDLYFTTERPLLQLDPLFIIGATDADSGTNGQFQYHVSGVLLEEPSLDYSEALAIREQVYNGTTEVTVEVAVIDLGNPPHGSVFNVTVNLSNTCLIDELFDRTNITFMINTTDSDGEFYLRIPGYWIVDFQCDEIIGISSGIVRDELITASSSRDEYSKPARGRLNLTHLDDTVTAFSGAWVAGTNDADQYIQVDMEDPYKFTKLYLQGQSDEANWVTAFKLYYTDDDAGNWTLYQSTLGEFIFLGNIDSTSTAELTLDPPILSRYIKINPQNWTGAIALRMEFAGCTQAEQFHWDFTCERCYTSFYCLGDGANHTCGRCEDSGTCDRSPTEHSFGAAGECSPCPIGWICQDGVASRLCAACDPGYACRGGQSYICDVGTFSDGSTEFCEMCSEGTYQDQQGQTGCKNCAAGYFSATSKDRCDPCDVGSYSLGDGSGGCVGCAGEAECPCMGNQTCFIAGEYSTTCINKGSGSHECLTCPPGFTGDGNTCADIDECAFNPCWDPAACINTVPGYQCSACPYGYTGSNEDALSQTVHLRVFESCNQVVSALPQQNCTDIDECAAGTHICDVNSECINTIGSYRCGYCNEGYEGVSTHFCYSTNYCDTGQHDCHTSATCVYLRPTEYRCECPVGYAGNGKQCGLDSDLDGHPDITIACTDWGCYMDNCRTIPNCGQEDVDNDNMGDDCDFDKDNDGLIDSIDNCPYFRSFDSTDTDGDSVGDPCDNCLSDSNSDQNDNDDDGAGDVCDSDDDNDGVADTSDNCQFVANPGQEDSDGDNHGDACDNCVNVINNPQTDTDENKVGDACDTVGGTNKDKDGDSILDINDNCQEVPNGDQSDIDGDGTGDVCDTDSDGDGVIDTEDNCPYRSNPLQTDLDGNKVGDDCAVDADGDGMNDSNDTCPHNPNIFETSFNSYFTVDFYPTHSSTDPVWWVKAAGREIYQTAATGKPAALIGEQSYGSIEYSGTVYVRSAEDDNYVGFIFGYTNNRKFYLVSWRPNNYNFDNTTYKGGIKGVHISAINSDSGPSQSLAEALWLDTSTDNELTVLWHDPNLVAWSNFTSYKWFLTHNTELGKIRLKIYDINSLLIDSGDIYDTSITGGRVGVFQFGQQMSLWSDLKVKCIDRENMALYLSGSSDYVSLTNIGDLNIYHSFTIDVWVMVETGYPTTEMPILCTENHTICLWMENGIVNGQYINSTVQAASAVTADQWTSVVLIYDETDCALKLYIDGTLSSQTTDIKPVDLSQYSSTADTFLYLGTDGSNYYQGYIDEFQFFNIAILETEVVEHIELPLVDEYPKYHNYGQLYFKFDQTNGTSTLTNTGLLSLTAQVHGSAVFKESMQDYNRFQLTYPDN</sequence>
<dbReference type="Pfam" id="PF07645">
    <property type="entry name" value="EGF_CA"/>
    <property type="match status" value="2"/>
</dbReference>
<dbReference type="PROSITE" id="PS01186">
    <property type="entry name" value="EGF_2"/>
    <property type="match status" value="1"/>
</dbReference>
<dbReference type="Proteomes" id="UP000683360">
    <property type="component" value="Unassembled WGS sequence"/>
</dbReference>
<dbReference type="InterPro" id="IPR003367">
    <property type="entry name" value="Thrombospondin_3-like_rpt"/>
</dbReference>
<evidence type="ECO:0000256" key="6">
    <source>
        <dbReference type="ARBA" id="ARBA00022737"/>
    </source>
</evidence>
<evidence type="ECO:0000256" key="10">
    <source>
        <dbReference type="ARBA" id="ARBA00023157"/>
    </source>
</evidence>
<evidence type="ECO:0000256" key="4">
    <source>
        <dbReference type="ARBA" id="ARBA00022614"/>
    </source>
</evidence>
<dbReference type="PROSITE" id="PS50026">
    <property type="entry name" value="EGF_3"/>
    <property type="match status" value="3"/>
</dbReference>
<dbReference type="PROSITE" id="PS01187">
    <property type="entry name" value="EGF_CA"/>
    <property type="match status" value="2"/>
</dbReference>
<dbReference type="Pfam" id="PF13385">
    <property type="entry name" value="Laminin_G_3"/>
    <property type="match status" value="1"/>
</dbReference>
<dbReference type="GO" id="GO:0005509">
    <property type="term" value="F:calcium ion binding"/>
    <property type="evidence" value="ECO:0007669"/>
    <property type="project" value="UniProtKB-UniRule"/>
</dbReference>
<feature type="region of interest" description="Disordered" evidence="15">
    <location>
        <begin position="2283"/>
        <end position="2335"/>
    </location>
</feature>
<dbReference type="InterPro" id="IPR026906">
    <property type="entry name" value="LRR_5"/>
</dbReference>
<dbReference type="FunFam" id="3.80.10.10:FF:001360">
    <property type="entry name" value="Uncharacterized protein"/>
    <property type="match status" value="1"/>
</dbReference>
<dbReference type="Gene3D" id="2.60.40.60">
    <property type="entry name" value="Cadherins"/>
    <property type="match status" value="1"/>
</dbReference>
<evidence type="ECO:0000313" key="21">
    <source>
        <dbReference type="EMBL" id="CAG2186075.1"/>
    </source>
</evidence>
<feature type="domain" description="Cadherin" evidence="19">
    <location>
        <begin position="1469"/>
        <end position="1556"/>
    </location>
</feature>
<keyword evidence="6" id="KW-0677">Repeat</keyword>
<dbReference type="Gene3D" id="2.60.120.260">
    <property type="entry name" value="Galactose-binding domain-like"/>
    <property type="match status" value="1"/>
</dbReference>
<dbReference type="Gene3D" id="4.10.1080.10">
    <property type="entry name" value="TSP type-3 repeat"/>
    <property type="match status" value="2"/>
</dbReference>
<keyword evidence="9" id="KW-0472">Membrane</keyword>
<dbReference type="FunFam" id="2.10.25.10:FF:000038">
    <property type="entry name" value="Fibrillin 2"/>
    <property type="match status" value="1"/>
</dbReference>
<evidence type="ECO:0000259" key="17">
    <source>
        <dbReference type="PROSITE" id="PS50022"/>
    </source>
</evidence>
<keyword evidence="10" id="KW-1015">Disulfide bond</keyword>
<dbReference type="GO" id="GO:0005576">
    <property type="term" value="C:extracellular region"/>
    <property type="evidence" value="ECO:0007669"/>
    <property type="project" value="InterPro"/>
</dbReference>
<name>A0A8S3PTP7_MYTED</name>
<dbReference type="SMART" id="SM00179">
    <property type="entry name" value="EGF_CA"/>
    <property type="match status" value="3"/>
</dbReference>
<gene>
    <name evidence="21" type="ORF">MEDL_1631</name>
</gene>
<dbReference type="SUPFAM" id="SSF103647">
    <property type="entry name" value="TSP type-3 repeat"/>
    <property type="match status" value="3"/>
</dbReference>
<dbReference type="Pfam" id="PF02412">
    <property type="entry name" value="TSP_3"/>
    <property type="match status" value="5"/>
</dbReference>
<comment type="caution">
    <text evidence="13">Lacks conserved residue(s) required for the propagation of feature annotation.</text>
</comment>
<dbReference type="InterPro" id="IPR020894">
    <property type="entry name" value="Cadherin_CS"/>
</dbReference>
<proteinExistence type="inferred from homology"/>
<evidence type="ECO:0000256" key="3">
    <source>
        <dbReference type="ARBA" id="ARBA00022536"/>
    </source>
</evidence>
<dbReference type="PANTHER" id="PTHR10199">
    <property type="entry name" value="THROMBOSPONDIN"/>
    <property type="match status" value="1"/>
</dbReference>
<dbReference type="FunFam" id="3.80.10.10:FF:001164">
    <property type="entry name" value="GH01279p"/>
    <property type="match status" value="1"/>
</dbReference>
<dbReference type="SUPFAM" id="SSF49313">
    <property type="entry name" value="Cadherin-like"/>
    <property type="match status" value="2"/>
</dbReference>
<evidence type="ECO:0000256" key="14">
    <source>
        <dbReference type="PROSITE-ProRule" id="PRU00634"/>
    </source>
</evidence>
<keyword evidence="22" id="KW-1185">Reference proteome</keyword>
<evidence type="ECO:0000259" key="20">
    <source>
        <dbReference type="PROSITE" id="PS51236"/>
    </source>
</evidence>
<dbReference type="InterPro" id="IPR024731">
    <property type="entry name" value="NELL2-like_EGF"/>
</dbReference>
<comment type="similarity">
    <text evidence="2">Belongs to the thrombospondin family.</text>
</comment>
<reference evidence="21" key="1">
    <citation type="submission" date="2021-03" db="EMBL/GenBank/DDBJ databases">
        <authorList>
            <person name="Bekaert M."/>
        </authorList>
    </citation>
    <scope>NUCLEOTIDE SEQUENCE</scope>
</reference>
<evidence type="ECO:0000256" key="12">
    <source>
        <dbReference type="PROSITE-ProRule" id="PRU00043"/>
    </source>
</evidence>
<evidence type="ECO:0000259" key="19">
    <source>
        <dbReference type="PROSITE" id="PS50268"/>
    </source>
</evidence>
<dbReference type="SMART" id="SM00231">
    <property type="entry name" value="FA58C"/>
    <property type="match status" value="1"/>
</dbReference>
<dbReference type="InterPro" id="IPR017897">
    <property type="entry name" value="Thrombospondin_3_rpt"/>
</dbReference>
<feature type="signal peptide" evidence="16">
    <location>
        <begin position="1"/>
        <end position="18"/>
    </location>
</feature>
<dbReference type="SMART" id="SM01411">
    <property type="entry name" value="Ephrin_rec_like"/>
    <property type="match status" value="2"/>
</dbReference>
<evidence type="ECO:0000256" key="1">
    <source>
        <dbReference type="ARBA" id="ARBA00004370"/>
    </source>
</evidence>
<dbReference type="PROSITE" id="PS00232">
    <property type="entry name" value="CADHERIN_1"/>
    <property type="match status" value="1"/>
</dbReference>
<dbReference type="Pfam" id="PF13306">
    <property type="entry name" value="LRR_5"/>
    <property type="match status" value="1"/>
</dbReference>
<dbReference type="InterPro" id="IPR008979">
    <property type="entry name" value="Galactose-bd-like_sf"/>
</dbReference>
<dbReference type="Pfam" id="PF05735">
    <property type="entry name" value="TSP_C"/>
    <property type="match status" value="1"/>
</dbReference>
<evidence type="ECO:0000256" key="2">
    <source>
        <dbReference type="ARBA" id="ARBA00009456"/>
    </source>
</evidence>
<dbReference type="InterPro" id="IPR011641">
    <property type="entry name" value="Tyr-kin_ephrin_A/B_rcpt-like"/>
</dbReference>
<keyword evidence="3 13" id="KW-0245">EGF-like domain</keyword>
<dbReference type="PROSITE" id="PS50268">
    <property type="entry name" value="CADHERIN_2"/>
    <property type="match status" value="1"/>
</dbReference>
<dbReference type="PROSITE" id="PS51234">
    <property type="entry name" value="TSP3"/>
    <property type="match status" value="2"/>
</dbReference>
<dbReference type="InterPro" id="IPR000742">
    <property type="entry name" value="EGF"/>
</dbReference>